<comment type="caution">
    <text evidence="2">The sequence shown here is derived from an EMBL/GenBank/DDBJ whole genome shotgun (WGS) entry which is preliminary data.</text>
</comment>
<accession>A0A212CUC7</accession>
<name>A0A212CUC7_CEREH</name>
<evidence type="ECO:0000313" key="3">
    <source>
        <dbReference type="Proteomes" id="UP000242450"/>
    </source>
</evidence>
<proteinExistence type="predicted"/>
<dbReference type="EMBL" id="MKHE01000012">
    <property type="protein sequence ID" value="OWK09565.1"/>
    <property type="molecule type" value="Genomic_DNA"/>
</dbReference>
<dbReference type="OrthoDB" id="6077919at2759"/>
<keyword evidence="3" id="KW-1185">Reference proteome</keyword>
<feature type="region of interest" description="Disordered" evidence="1">
    <location>
        <begin position="82"/>
        <end position="107"/>
    </location>
</feature>
<evidence type="ECO:0000313" key="2">
    <source>
        <dbReference type="EMBL" id="OWK09565.1"/>
    </source>
</evidence>
<evidence type="ECO:0000256" key="1">
    <source>
        <dbReference type="SAM" id="MobiDB-lite"/>
    </source>
</evidence>
<feature type="compositionally biased region" description="Basic and acidic residues" evidence="1">
    <location>
        <begin position="89"/>
        <end position="100"/>
    </location>
</feature>
<organism evidence="2 3">
    <name type="scientific">Cervus elaphus hippelaphus</name>
    <name type="common">European red deer</name>
    <dbReference type="NCBI Taxonomy" id="46360"/>
    <lineage>
        <taxon>Eukaryota</taxon>
        <taxon>Metazoa</taxon>
        <taxon>Chordata</taxon>
        <taxon>Craniata</taxon>
        <taxon>Vertebrata</taxon>
        <taxon>Euteleostomi</taxon>
        <taxon>Mammalia</taxon>
        <taxon>Eutheria</taxon>
        <taxon>Laurasiatheria</taxon>
        <taxon>Artiodactyla</taxon>
        <taxon>Ruminantia</taxon>
        <taxon>Pecora</taxon>
        <taxon>Cervidae</taxon>
        <taxon>Cervinae</taxon>
        <taxon>Cervus</taxon>
    </lineage>
</organism>
<evidence type="ECO:0008006" key="4">
    <source>
        <dbReference type="Google" id="ProtNLM"/>
    </source>
</evidence>
<gene>
    <name evidence="2" type="ORF">Celaphus_00005927</name>
</gene>
<dbReference type="AlphaFoldDB" id="A0A212CUC7"/>
<reference evidence="2 3" key="1">
    <citation type="journal article" date="2018" name="Mol. Genet. Genomics">
        <title>The red deer Cervus elaphus genome CerEla1.0: sequencing, annotating, genes, and chromosomes.</title>
        <authorList>
            <person name="Bana N.A."/>
            <person name="Nyiri A."/>
            <person name="Nagy J."/>
            <person name="Frank K."/>
            <person name="Nagy T."/>
            <person name="Steger V."/>
            <person name="Schiller M."/>
            <person name="Lakatos P."/>
            <person name="Sugar L."/>
            <person name="Horn P."/>
            <person name="Barta E."/>
            <person name="Orosz L."/>
        </authorList>
    </citation>
    <scope>NUCLEOTIDE SEQUENCE [LARGE SCALE GENOMIC DNA]</scope>
    <source>
        <strain evidence="2">Hungarian</strain>
    </source>
</reference>
<feature type="region of interest" description="Disordered" evidence="1">
    <location>
        <begin position="283"/>
        <end position="333"/>
    </location>
</feature>
<dbReference type="Gene3D" id="3.30.160.60">
    <property type="entry name" value="Classic Zinc Finger"/>
    <property type="match status" value="1"/>
</dbReference>
<feature type="compositionally biased region" description="Basic residues" evidence="1">
    <location>
        <begin position="315"/>
        <end position="329"/>
    </location>
</feature>
<sequence length="353" mass="40079">MVGVRVGTGQRELLAVKSCVQVFLTLSLPLHQASGSSFVFYLVMTSPLTKWTLLMVPSLPGPQECCFSVPVDLEKPEVHQISEDYDIETENKSSETLRDQTDEESPAQPCRVVGKSQALNFSSGRELYLHFQEHSSDERHLCLFCEHEVNDPEGLHSHVSRLHTNVNRYVAIEHIKFFSHVYDDCGKGFSSMLEYCKDLNRIYLKGFAYHCRLTNLLGDDRTLTSGGSLDGKLEFTKRLIMSQQHLSQAEDQRGTQRKGNWKVEGGLPIKVHGEIPAHCNCGTSTAEEEQQGRRPVAQSEEIGVRGLDPADEKRHRAKNQGHRHRKIRQQHQALPIRDFIRNDPARVDHAVYR</sequence>
<protein>
    <recommendedName>
        <fullName evidence="4">C2H2-type domain-containing protein</fullName>
    </recommendedName>
</protein>
<dbReference type="Proteomes" id="UP000242450">
    <property type="component" value="Chromosome 12"/>
</dbReference>